<dbReference type="InterPro" id="IPR050048">
    <property type="entry name" value="FabV-like_NADH_b"/>
</dbReference>
<evidence type="ECO:0000256" key="9">
    <source>
        <dbReference type="HAMAP-Rule" id="MF_01838"/>
    </source>
</evidence>
<dbReference type="EC" id="1.3.1.44" evidence="9"/>
<keyword evidence="5 9" id="KW-0520">NAD</keyword>
<dbReference type="GO" id="GO:0006633">
    <property type="term" value="P:fatty acid biosynthetic process"/>
    <property type="evidence" value="ECO:0007669"/>
    <property type="project" value="UniProtKB-UniRule"/>
</dbReference>
<dbReference type="NCBIfam" id="NF043048">
    <property type="entry name" value="EnoyACPredFabV"/>
    <property type="match status" value="1"/>
</dbReference>
<dbReference type="eggNOG" id="COG3007">
    <property type="taxonomic scope" value="Bacteria"/>
</dbReference>
<dbReference type="Pfam" id="PF07055">
    <property type="entry name" value="Eno-Rase_FAD_bd"/>
    <property type="match status" value="1"/>
</dbReference>
<keyword evidence="3 9" id="KW-0276">Fatty acid metabolism</keyword>
<accession>E1R1P1</accession>
<keyword evidence="2 9" id="KW-0444">Lipid biosynthesis</keyword>
<feature type="binding site" evidence="9">
    <location>
        <begin position="140"/>
        <end position="141"/>
    </location>
    <ligand>
        <name>NAD(+)</name>
        <dbReference type="ChEBI" id="CHEBI:57540"/>
    </ligand>
</feature>
<feature type="domain" description="Enoyl reductase FAD binding" evidence="10">
    <location>
        <begin position="326"/>
        <end position="389"/>
    </location>
</feature>
<dbReference type="RefSeq" id="WP_013254880.1">
    <property type="nucleotide sequence ID" value="NC_014364.1"/>
</dbReference>
<evidence type="ECO:0000256" key="5">
    <source>
        <dbReference type="ARBA" id="ARBA00023027"/>
    </source>
</evidence>
<comment type="subunit">
    <text evidence="1 9">Monomer.</text>
</comment>
<keyword evidence="14" id="KW-1185">Reference proteome</keyword>
<keyword evidence="7 9" id="KW-0275">Fatty acid biosynthesis</keyword>
<keyword evidence="4 9" id="KW-0560">Oxidoreductase</keyword>
<evidence type="ECO:0000256" key="3">
    <source>
        <dbReference type="ARBA" id="ARBA00022832"/>
    </source>
</evidence>
<keyword evidence="6 9" id="KW-0443">Lipid metabolism</keyword>
<feature type="domain" description="Trans-2-enoyl-CoA reductase-like NAD(P)H binding" evidence="12">
    <location>
        <begin position="2"/>
        <end position="81"/>
    </location>
</feature>
<comment type="similarity">
    <text evidence="9">Belongs to the TER reductase family.</text>
</comment>
<dbReference type="InterPro" id="IPR010758">
    <property type="entry name" value="Trans-2-enoyl-CoA_reductase"/>
</dbReference>
<dbReference type="HAMAP" id="MF_01838">
    <property type="entry name" value="FabV_reductase"/>
    <property type="match status" value="1"/>
</dbReference>
<evidence type="ECO:0000313" key="14">
    <source>
        <dbReference type="Proteomes" id="UP000002318"/>
    </source>
</evidence>
<dbReference type="GO" id="GO:0004318">
    <property type="term" value="F:enoyl-[acyl-carrier-protein] reductase (NADH) activity"/>
    <property type="evidence" value="ECO:0007669"/>
    <property type="project" value="TreeGrafter"/>
</dbReference>
<evidence type="ECO:0000313" key="13">
    <source>
        <dbReference type="EMBL" id="ADK81417.1"/>
    </source>
</evidence>
<protein>
    <recommendedName>
        <fullName evidence="9">Trans-2-enoyl-CoA reductase [NADH]</fullName>
        <shortName evidence="9">TER</shortName>
        <ecNumber evidence="9">1.3.1.44</ecNumber>
    </recommendedName>
</protein>
<dbReference type="InterPro" id="IPR024906">
    <property type="entry name" value="Eno_Rdtase_FAD-bd_dom"/>
</dbReference>
<dbReference type="PANTHER" id="PTHR37480">
    <property type="entry name" value="ENOYL-[ACYL-CARRIER-PROTEIN] REDUCTASE [NADH]"/>
    <property type="match status" value="1"/>
</dbReference>
<feature type="binding site" evidence="9">
    <location>
        <begin position="75"/>
        <end position="76"/>
    </location>
    <ligand>
        <name>NAD(+)</name>
        <dbReference type="ChEBI" id="CHEBI:57540"/>
    </ligand>
</feature>
<dbReference type="Pfam" id="PF12242">
    <property type="entry name" value="Eno-Rase_NADH_b"/>
    <property type="match status" value="1"/>
</dbReference>
<dbReference type="KEGG" id="ssm:Spirs_2302"/>
<name>E1R1P1_SEDSS</name>
<dbReference type="Proteomes" id="UP000002318">
    <property type="component" value="Chromosome"/>
</dbReference>
<dbReference type="NCBIfam" id="NF010177">
    <property type="entry name" value="PRK13656.1"/>
    <property type="match status" value="1"/>
</dbReference>
<dbReference type="InterPro" id="IPR024910">
    <property type="entry name" value="Enoyl-CoA_Rdtase_cat_dom"/>
</dbReference>
<evidence type="ECO:0000256" key="6">
    <source>
        <dbReference type="ARBA" id="ARBA00023098"/>
    </source>
</evidence>
<dbReference type="OrthoDB" id="9802260at2"/>
<feature type="binding site" evidence="9">
    <location>
        <begin position="49"/>
        <end position="54"/>
    </location>
    <ligand>
        <name>NAD(+)</name>
        <dbReference type="ChEBI" id="CHEBI:57540"/>
    </ligand>
</feature>
<proteinExistence type="inferred from homology"/>
<evidence type="ECO:0000259" key="11">
    <source>
        <dbReference type="Pfam" id="PF12241"/>
    </source>
</evidence>
<comment type="pathway">
    <text evidence="9">Lipid metabolism; fatty acid biosynthesis.</text>
</comment>
<feature type="binding site" evidence="9">
    <location>
        <begin position="274"/>
        <end position="276"/>
    </location>
    <ligand>
        <name>NAD(+)</name>
        <dbReference type="ChEBI" id="CHEBI:57540"/>
    </ligand>
</feature>
<dbReference type="Pfam" id="PF12241">
    <property type="entry name" value="Enoyl_reductase"/>
    <property type="match status" value="1"/>
</dbReference>
<gene>
    <name evidence="9" type="primary">fabV</name>
    <name evidence="13" type="ordered locus">Spirs_2302</name>
</gene>
<dbReference type="GO" id="GO:0050343">
    <property type="term" value="F:trans-2-enoyl-CoA reductase (NADH) activity"/>
    <property type="evidence" value="ECO:0007669"/>
    <property type="project" value="UniProtKB-UniRule"/>
</dbReference>
<evidence type="ECO:0000256" key="7">
    <source>
        <dbReference type="ARBA" id="ARBA00023160"/>
    </source>
</evidence>
<dbReference type="UniPathway" id="UPA00094"/>
<feature type="domain" description="Trans-2-enoyl-CoA reductase catalytic" evidence="11">
    <location>
        <begin position="83"/>
        <end position="318"/>
    </location>
</feature>
<dbReference type="Gene3D" id="3.40.50.720">
    <property type="entry name" value="NAD(P)-binding Rossmann-like Domain"/>
    <property type="match status" value="1"/>
</dbReference>
<evidence type="ECO:0000256" key="4">
    <source>
        <dbReference type="ARBA" id="ARBA00023002"/>
    </source>
</evidence>
<organism evidence="13 14">
    <name type="scientific">Sediminispirochaeta smaragdinae (strain DSM 11293 / JCM 15392 / SEBR 4228)</name>
    <name type="common">Spirochaeta smaragdinae</name>
    <dbReference type="NCBI Taxonomy" id="573413"/>
    <lineage>
        <taxon>Bacteria</taxon>
        <taxon>Pseudomonadati</taxon>
        <taxon>Spirochaetota</taxon>
        <taxon>Spirochaetia</taxon>
        <taxon>Spirochaetales</taxon>
        <taxon>Spirochaetaceae</taxon>
        <taxon>Sediminispirochaeta</taxon>
    </lineage>
</organism>
<feature type="site" description="Plays an important role in discriminating NADH against NADPH" evidence="9">
    <location>
        <position position="76"/>
    </location>
</feature>
<dbReference type="GO" id="GO:0051287">
    <property type="term" value="F:NAD binding"/>
    <property type="evidence" value="ECO:0007669"/>
    <property type="project" value="UniProtKB-UniRule"/>
</dbReference>
<dbReference type="EMBL" id="CP002116">
    <property type="protein sequence ID" value="ADK81417.1"/>
    <property type="molecule type" value="Genomic_DNA"/>
</dbReference>
<dbReference type="PANTHER" id="PTHR37480:SF1">
    <property type="entry name" value="ENOYL-[ACYL-CARRIER-PROTEIN] REDUCTASE [NADH]"/>
    <property type="match status" value="1"/>
</dbReference>
<feature type="binding site" evidence="9">
    <location>
        <begin position="112"/>
        <end position="113"/>
    </location>
    <ligand>
        <name>NAD(+)</name>
        <dbReference type="ChEBI" id="CHEBI:57540"/>
    </ligand>
</feature>
<feature type="binding site" evidence="9">
    <location>
        <position position="226"/>
    </location>
    <ligand>
        <name>substrate</name>
    </ligand>
</feature>
<dbReference type="AlphaFoldDB" id="E1R1P1"/>
<evidence type="ECO:0000259" key="12">
    <source>
        <dbReference type="Pfam" id="PF12242"/>
    </source>
</evidence>
<dbReference type="STRING" id="573413.Spirs_2302"/>
<reference evidence="13 14" key="1">
    <citation type="journal article" date="2010" name="Stand. Genomic Sci.">
        <title>Complete genome sequence of Spirochaeta smaragdinae type strain (SEBR 4228).</title>
        <authorList>
            <person name="Mavromatis K."/>
            <person name="Yasawong M."/>
            <person name="Chertkov O."/>
            <person name="Lapidus A."/>
            <person name="Lucas S."/>
            <person name="Nolan M."/>
            <person name="Del Rio T.G."/>
            <person name="Tice H."/>
            <person name="Cheng J.F."/>
            <person name="Pitluck S."/>
            <person name="Liolios K."/>
            <person name="Ivanova N."/>
            <person name="Tapia R."/>
            <person name="Han C."/>
            <person name="Bruce D."/>
            <person name="Goodwin L."/>
            <person name="Pati A."/>
            <person name="Chen A."/>
            <person name="Palaniappan K."/>
            <person name="Land M."/>
            <person name="Hauser L."/>
            <person name="Chang Y.J."/>
            <person name="Jeffries C.D."/>
            <person name="Detter J.C."/>
            <person name="Rohde M."/>
            <person name="Brambilla E."/>
            <person name="Spring S."/>
            <person name="Goker M."/>
            <person name="Sikorski J."/>
            <person name="Woyke T."/>
            <person name="Bristow J."/>
            <person name="Eisen J.A."/>
            <person name="Markowitz V."/>
            <person name="Hugenholtz P."/>
            <person name="Klenk H.P."/>
            <person name="Kyrpides N.C."/>
        </authorList>
    </citation>
    <scope>NUCLEOTIDE SEQUENCE [LARGE SCALE GENOMIC DNA]</scope>
    <source>
        <strain evidence="14">DSM 11293 / JCM 15392 / SEBR 4228</strain>
    </source>
</reference>
<comment type="catalytic activity">
    <reaction evidence="8 9">
        <text>a 2,3-saturated acyl-CoA + NAD(+) = a (2E)-enoyl-CoA + NADH + H(+)</text>
        <dbReference type="Rhea" id="RHEA:18177"/>
        <dbReference type="ChEBI" id="CHEBI:15378"/>
        <dbReference type="ChEBI" id="CHEBI:57540"/>
        <dbReference type="ChEBI" id="CHEBI:57945"/>
        <dbReference type="ChEBI" id="CHEBI:58856"/>
        <dbReference type="ChEBI" id="CHEBI:65111"/>
        <dbReference type="EC" id="1.3.1.44"/>
    </reaction>
</comment>
<comment type="function">
    <text evidence="9">Involved in the fatty acid synthesis (FAS II). Catalyzes the reduction of a carbon-carbon double bond in an enoyl moiety that is covalently linked to a coenzyme A (CoA).</text>
</comment>
<sequence length="394" mass="43246">MEPKIRGAICMNAHPKGCAEETRRQIRWTQDYFSHHKASKKLERVLVIGASTGYGLASRIAAAFGYGAATIGVSFEKEPSEKRPATPGWYNTRTFDEEAKKAGIPALSFNGDAFSNEMRAKVGDALKSLGGPADLVIYSLASGVRTDPADGTLYRSALKPLGEVYKAKSVDFINGRLGEVEIAPATEEERRATVKVMGGEDWRLWIDYLGAQGLLAPDVKTVAYSYIGPEVTHAVYREGTIGSAKKDLEETAKGLNKELSASGGGAYVSVNKAVVTRASAVIPVVSLYISLLFKVMKQKGVHEGCIEQMVRLFSQRLYGSNEAMPVDTEGRIRIDDWEMREDIQKEVSSLWEKVDDENIDELADLAGYREDFLKIHGFSVPGVDYDAEVDFLNI</sequence>
<dbReference type="HOGENOM" id="CLU_057698_1_0_12"/>
<evidence type="ECO:0000256" key="1">
    <source>
        <dbReference type="ARBA" id="ARBA00011245"/>
    </source>
</evidence>
<evidence type="ECO:0000259" key="10">
    <source>
        <dbReference type="Pfam" id="PF07055"/>
    </source>
</evidence>
<feature type="binding site" evidence="9">
    <location>
        <position position="245"/>
    </location>
    <ligand>
        <name>NAD(+)</name>
        <dbReference type="ChEBI" id="CHEBI:57540"/>
    </ligand>
</feature>
<evidence type="ECO:0000256" key="8">
    <source>
        <dbReference type="ARBA" id="ARBA00048302"/>
    </source>
</evidence>
<evidence type="ECO:0000256" key="2">
    <source>
        <dbReference type="ARBA" id="ARBA00022516"/>
    </source>
</evidence>
<feature type="active site" description="Proton donor" evidence="9">
    <location>
        <position position="236"/>
    </location>
</feature>